<evidence type="ECO:0000256" key="1">
    <source>
        <dbReference type="ARBA" id="ARBA00022737"/>
    </source>
</evidence>
<protein>
    <submittedName>
        <fullName evidence="6">Ig-like domain-containing protein</fullName>
    </submittedName>
</protein>
<evidence type="ECO:0000256" key="4">
    <source>
        <dbReference type="SAM" id="MobiDB-lite"/>
    </source>
</evidence>
<evidence type="ECO:0000256" key="3">
    <source>
        <dbReference type="ARBA" id="ARBA00023326"/>
    </source>
</evidence>
<keyword evidence="3" id="KW-0119">Carbohydrate metabolism</keyword>
<dbReference type="InterPro" id="IPR003961">
    <property type="entry name" value="FN3_dom"/>
</dbReference>
<dbReference type="SMART" id="SM00060">
    <property type="entry name" value="FN3"/>
    <property type="match status" value="4"/>
</dbReference>
<keyword evidence="1" id="KW-0677">Repeat</keyword>
<dbReference type="Gene3D" id="2.60.40.10">
    <property type="entry name" value="Immunoglobulins"/>
    <property type="match status" value="4"/>
</dbReference>
<dbReference type="InterPro" id="IPR036116">
    <property type="entry name" value="FN3_sf"/>
</dbReference>
<evidence type="ECO:0000313" key="7">
    <source>
        <dbReference type="Proteomes" id="UP001501591"/>
    </source>
</evidence>
<dbReference type="Pfam" id="PF00041">
    <property type="entry name" value="fn3"/>
    <property type="match status" value="3"/>
</dbReference>
<evidence type="ECO:0000256" key="2">
    <source>
        <dbReference type="ARBA" id="ARBA00023295"/>
    </source>
</evidence>
<dbReference type="SUPFAM" id="SSF49265">
    <property type="entry name" value="Fibronectin type III"/>
    <property type="match status" value="3"/>
</dbReference>
<feature type="domain" description="Fibronectin type-III" evidence="5">
    <location>
        <begin position="1466"/>
        <end position="1556"/>
    </location>
</feature>
<dbReference type="NCBIfam" id="NF012211">
    <property type="entry name" value="tand_rpt_95"/>
    <property type="match status" value="1"/>
</dbReference>
<proteinExistence type="predicted"/>
<sequence>MRVLSWVRSRPRTLAATAGVVIGAVALTGMAFAYDGLPTAKVDLNDAGVWLTKTSSLLVGHFNHESTVLDGGLRAGSEDYDVLQDRSDVLIVDRGNATVSAVDPARVSLSGSVDLPGDAQVALGGGTVAVMERGSGRLWVVPFSGLAGFDPASAEPDITLGGDSAVTVGTDGTVYGVAGAEGEIVTLATDARGEVLDQTRDPIGELDDAERPAITAVGTTPVVLDSAGTVLAPGGVRVELDADGGAVLQQTSAATDAVTVATADELIRVPLDGGEPTRMSAGGTGAPAAPVWLQGCTYGAWAGSARFLRDCAGDADDVAERIPQAESATQLAFRVNRDVIVLNDIIGGAAWLTDESLQQVDDWSVLTPPEGDTEDEEQNSEETVETTLPERKKENTPPTAEDDPGLGVRPGSTTMLSVLDNDNDPDGDVLVASLVGGQPSVGEVQPVLDGAALQIDVPEDASGSAAFTYRADDGRGGSDTATATVSVHDWSVNSAPRTKRVTRLAVESGGTISYNVLPDWIDPDGDDIYLQDVAAAPGDEVEFTTGGQITYRAVGSLQGRKDVQITVSDGLQATASGTIQLDVRPPGSTLPKTNADHVVTRPGAAVTVSPLANDASSGREQLRLAGVDDVPGAIITSDFPNKQFTFTTQAAGVYYVQYLVAAGPNAVPGLVRVDVLDTADSALPPVAVRDVALLPMGGEVLLDPLVNDTDPAGGVLVLQSASLDEARGGLSVSVLEHQTLRIGDQGGLNGPAHITYRISNGTRSAEGEVVVLPIPAPDRILAPVAVDDQAVVRVGDVVTIPVMANDSHPSGDTIHVVPELVEAPADPEDGEIFVSQDTVRFRAGTTPKTVGATYEIVDSMGQKAAAYIRIQVVPLDEDSNAAPVPRDLTVRTLSGATQRIAIPLDGLDQDGDSVELLGLADGPQKGRVVETGQDFLTYEAFSDATGVDTFSYLVRDRLGGEGSGSIRVGIAPREKANQAPYAVKDSVVVRPDREVAVPVLLNDSDPEGGKISLVEDGLSAPDVEGVSARVSGDRVLIRVPDRELETALRYTIVDEMGATATAVVQVRVDPDVPLKAPIARDDRVLMTDVTDSATVDIDVLANDEDPDGTTQDLALDVGPGGTALPDGIVRVVVGEQMQIVRYTVTDRDEKSASAFVFVPSIAQMRPILTRVDPVVVRSGETKELPLDDYVTVFGGGRAIITEASKVSAPHGNGDNLIKDERTLVYTSAEGYFGEDSLTFEVTDGERVDDPAGRRATLTIPITVLPPENQQPAFTDARMQIAPGEEAMTLDLAPLASDPDPDDELAFRLTDTPADGITVRLDGSRLQVSAAEDVRRGTTATVGLSVTDGETEPVPGQVTVEVTASTRDLPIATDDVYDEVDQGEPITIPVLENDINPFPDTPLSIVSASLETGRGDVTTRGEEVVITPDGDFVGALVVRYRIQDATKDPDREVDGRIRLTVQGVPDAPGTPRVVSVQDRTVVLAWSSPVNNGAEITTYTVRSVQGGTYTKQCESTTCTLDRLTNNVEYVFQVTATNRVGESEPSPSSEMARPDTRPDTPSAPWLTFGDHELEVAWTTPSTAGSPVESYTLQISPAPPSGPAEISGVTGNSTVWTGLENGREYQVRIRAHNRAPEPSDWSLYSLGETPAGPPLAPAQPTTAELDPVGSQAQMEVRWSAPDANGDAISGYELQVRQGSTVVRTLEPAAGATRQAVQVDPSQTGYTFRIRAINRAGAGEWSPLSAERRGVLAPGAPTNVKATPGDNTVTVSYTAGSLGGAKQGEVSYQYRIGSNGSWTAMPSDRVIRSGVANNGTYSIYVRAVSDVAGTTSKAGPASAPSNAVSPYGAPNVPSASASVSGQTITWRIGATARNGRDVTVAWSDNKGNSGTVGAGGGNVAESYSWSTSVTLTVTVTDKPTSSQPAAAQSRTVTAKSATGAKPLPRVTVSRGGTATYGPSTCQNVRVTTYGDFPAGRYVVDAYKAGRWFANNKGNAVPIPAKGPAELGSYVCPGEAGKFVTVEIQGVEADIEGTYW</sequence>
<dbReference type="InterPro" id="IPR050964">
    <property type="entry name" value="Striated_Muscle_Regulatory"/>
</dbReference>
<keyword evidence="7" id="KW-1185">Reference proteome</keyword>
<feature type="domain" description="Fibronectin type-III" evidence="5">
    <location>
        <begin position="1652"/>
        <end position="1749"/>
    </location>
</feature>
<dbReference type="PROSITE" id="PS50853">
    <property type="entry name" value="FN3"/>
    <property type="match status" value="3"/>
</dbReference>
<keyword evidence="2" id="KW-0326">Glycosidase</keyword>
<dbReference type="PANTHER" id="PTHR13817">
    <property type="entry name" value="TITIN"/>
    <property type="match status" value="1"/>
</dbReference>
<dbReference type="Pfam" id="PF17963">
    <property type="entry name" value="Big_9"/>
    <property type="match status" value="8"/>
</dbReference>
<name>A0ABP7N0D2_9MICO</name>
<evidence type="ECO:0000259" key="5">
    <source>
        <dbReference type="PROSITE" id="PS50853"/>
    </source>
</evidence>
<feature type="region of interest" description="Disordered" evidence="4">
    <location>
        <begin position="364"/>
        <end position="423"/>
    </location>
</feature>
<feature type="domain" description="Fibronectin type-III" evidence="5">
    <location>
        <begin position="1557"/>
        <end position="1648"/>
    </location>
</feature>
<keyword evidence="2" id="KW-0378">Hydrolase</keyword>
<dbReference type="PANTHER" id="PTHR13817:SF177">
    <property type="entry name" value="IG-LIKE AND FIBRONECTIN TYPE-III DOMAIN-CONTAINING PROTEIN 1-RELATED"/>
    <property type="match status" value="1"/>
</dbReference>
<dbReference type="Proteomes" id="UP001501591">
    <property type="component" value="Unassembled WGS sequence"/>
</dbReference>
<comment type="caution">
    <text evidence="6">The sequence shown here is derived from an EMBL/GenBank/DDBJ whole genome shotgun (WGS) entry which is preliminary data.</text>
</comment>
<accession>A0ABP7N0D2</accession>
<dbReference type="EMBL" id="BAABCP010000001">
    <property type="protein sequence ID" value="GAA3932867.1"/>
    <property type="molecule type" value="Genomic_DNA"/>
</dbReference>
<feature type="compositionally biased region" description="Polar residues" evidence="4">
    <location>
        <begin position="1536"/>
        <end position="1546"/>
    </location>
</feature>
<evidence type="ECO:0000313" key="6">
    <source>
        <dbReference type="EMBL" id="GAA3932867.1"/>
    </source>
</evidence>
<gene>
    <name evidence="6" type="ORF">GCM10022383_09270</name>
</gene>
<reference evidence="7" key="1">
    <citation type="journal article" date="2019" name="Int. J. Syst. Evol. Microbiol.">
        <title>The Global Catalogue of Microorganisms (GCM) 10K type strain sequencing project: providing services to taxonomists for standard genome sequencing and annotation.</title>
        <authorList>
            <consortium name="The Broad Institute Genomics Platform"/>
            <consortium name="The Broad Institute Genome Sequencing Center for Infectious Disease"/>
            <person name="Wu L."/>
            <person name="Ma J."/>
        </authorList>
    </citation>
    <scope>NUCLEOTIDE SEQUENCE [LARGE SCALE GENOMIC DNA]</scope>
    <source>
        <strain evidence="7">JCM 17024</strain>
    </source>
</reference>
<organism evidence="6 7">
    <name type="scientific">Microbacterium soli</name>
    <dbReference type="NCBI Taxonomy" id="446075"/>
    <lineage>
        <taxon>Bacteria</taxon>
        <taxon>Bacillati</taxon>
        <taxon>Actinomycetota</taxon>
        <taxon>Actinomycetes</taxon>
        <taxon>Micrococcales</taxon>
        <taxon>Microbacteriaceae</taxon>
        <taxon>Microbacterium</taxon>
    </lineage>
</organism>
<feature type="region of interest" description="Disordered" evidence="4">
    <location>
        <begin position="1536"/>
        <end position="1561"/>
    </location>
</feature>
<keyword evidence="3" id="KW-0624">Polysaccharide degradation</keyword>
<dbReference type="InterPro" id="IPR013783">
    <property type="entry name" value="Ig-like_fold"/>
</dbReference>
<feature type="compositionally biased region" description="Acidic residues" evidence="4">
    <location>
        <begin position="371"/>
        <end position="384"/>
    </location>
</feature>
<dbReference type="CDD" id="cd00063">
    <property type="entry name" value="FN3"/>
    <property type="match status" value="3"/>
</dbReference>